<dbReference type="SMART" id="SM00356">
    <property type="entry name" value="ZnF_C3H1"/>
    <property type="match status" value="1"/>
</dbReference>
<feature type="domain" description="SAP" evidence="7">
    <location>
        <begin position="104"/>
        <end position="138"/>
    </location>
</feature>
<proteinExistence type="predicted"/>
<dbReference type="InterPro" id="IPR056116">
    <property type="entry name" value="DUF7699"/>
</dbReference>
<dbReference type="Gene3D" id="1.10.720.30">
    <property type="entry name" value="SAP domain"/>
    <property type="match status" value="1"/>
</dbReference>
<evidence type="ECO:0000259" key="7">
    <source>
        <dbReference type="PROSITE" id="PS50800"/>
    </source>
</evidence>
<evidence type="ECO:0000256" key="5">
    <source>
        <dbReference type="SAM" id="MobiDB-lite"/>
    </source>
</evidence>
<feature type="region of interest" description="Disordered" evidence="5">
    <location>
        <begin position="1"/>
        <end position="41"/>
    </location>
</feature>
<dbReference type="InterPro" id="IPR000571">
    <property type="entry name" value="Znf_CCCH"/>
</dbReference>
<organism evidence="8 9">
    <name type="scientific">Tripterygium wilfordii</name>
    <name type="common">Thunder God vine</name>
    <dbReference type="NCBI Taxonomy" id="458696"/>
    <lineage>
        <taxon>Eukaryota</taxon>
        <taxon>Viridiplantae</taxon>
        <taxon>Streptophyta</taxon>
        <taxon>Embryophyta</taxon>
        <taxon>Tracheophyta</taxon>
        <taxon>Spermatophyta</taxon>
        <taxon>Magnoliopsida</taxon>
        <taxon>eudicotyledons</taxon>
        <taxon>Gunneridae</taxon>
        <taxon>Pentapetalae</taxon>
        <taxon>rosids</taxon>
        <taxon>fabids</taxon>
        <taxon>Celastrales</taxon>
        <taxon>Celastraceae</taxon>
        <taxon>Tripterygium</taxon>
    </lineage>
</organism>
<evidence type="ECO:0000256" key="3">
    <source>
        <dbReference type="ARBA" id="ARBA00022833"/>
    </source>
</evidence>
<comment type="caution">
    <text evidence="8">The sequence shown here is derived from an EMBL/GenBank/DDBJ whole genome shotgun (WGS) entry which is preliminary data.</text>
</comment>
<evidence type="ECO:0000313" key="9">
    <source>
        <dbReference type="Proteomes" id="UP000593562"/>
    </source>
</evidence>
<evidence type="ECO:0000313" key="8">
    <source>
        <dbReference type="EMBL" id="KAF5743804.1"/>
    </source>
</evidence>
<evidence type="ECO:0000256" key="4">
    <source>
        <dbReference type="PROSITE-ProRule" id="PRU00723"/>
    </source>
</evidence>
<dbReference type="Pfam" id="PF24766">
    <property type="entry name" value="DUF7699"/>
    <property type="match status" value="1"/>
</dbReference>
<dbReference type="InterPro" id="IPR036361">
    <property type="entry name" value="SAP_dom_sf"/>
</dbReference>
<dbReference type="GO" id="GO:0008270">
    <property type="term" value="F:zinc ion binding"/>
    <property type="evidence" value="ECO:0007669"/>
    <property type="project" value="UniProtKB-KW"/>
</dbReference>
<dbReference type="PANTHER" id="PTHR35323:SF5">
    <property type="entry name" value="ZINC FINGER CCCH DOMAIN-CONTAINING PROTEIN 62"/>
    <property type="match status" value="1"/>
</dbReference>
<dbReference type="PANTHER" id="PTHR35323">
    <property type="entry name" value="SAP DOMAIN-CONTAINING PROTEIN"/>
    <property type="match status" value="1"/>
</dbReference>
<dbReference type="InterPro" id="IPR041367">
    <property type="entry name" value="Znf-CCCH_4"/>
</dbReference>
<feature type="region of interest" description="Disordered" evidence="5">
    <location>
        <begin position="593"/>
        <end position="612"/>
    </location>
</feature>
<dbReference type="Pfam" id="PF18044">
    <property type="entry name" value="zf-CCCH_4"/>
    <property type="match status" value="1"/>
</dbReference>
<feature type="region of interest" description="Disordered" evidence="5">
    <location>
        <begin position="523"/>
        <end position="557"/>
    </location>
</feature>
<dbReference type="SMART" id="SM00513">
    <property type="entry name" value="SAP"/>
    <property type="match status" value="1"/>
</dbReference>
<keyword evidence="2 4" id="KW-0863">Zinc-finger</keyword>
<dbReference type="PROSITE" id="PS50800">
    <property type="entry name" value="SAP"/>
    <property type="match status" value="1"/>
</dbReference>
<feature type="compositionally biased region" description="Acidic residues" evidence="5">
    <location>
        <begin position="14"/>
        <end position="38"/>
    </location>
</feature>
<dbReference type="EMBL" id="JAAARO010000008">
    <property type="protein sequence ID" value="KAF5743804.1"/>
    <property type="molecule type" value="Genomic_DNA"/>
</dbReference>
<feature type="zinc finger region" description="C3H1-type" evidence="4">
    <location>
        <begin position="560"/>
        <end position="587"/>
    </location>
</feature>
<protein>
    <submittedName>
        <fullName evidence="8">Aldolase-type TIM barrel family protein</fullName>
    </submittedName>
</protein>
<accession>A0A7J7DBY2</accession>
<evidence type="ECO:0000256" key="1">
    <source>
        <dbReference type="ARBA" id="ARBA00022723"/>
    </source>
</evidence>
<dbReference type="InParanoid" id="A0A7J7DBY2"/>
<dbReference type="SUPFAM" id="SSF68906">
    <property type="entry name" value="SAP domain"/>
    <property type="match status" value="1"/>
</dbReference>
<feature type="compositionally biased region" description="Polar residues" evidence="5">
    <location>
        <begin position="1"/>
        <end position="10"/>
    </location>
</feature>
<dbReference type="PROSITE" id="PS50103">
    <property type="entry name" value="ZF_C3H1"/>
    <property type="match status" value="1"/>
</dbReference>
<keyword evidence="9" id="KW-1185">Reference proteome</keyword>
<dbReference type="Proteomes" id="UP000593562">
    <property type="component" value="Unassembled WGS sequence"/>
</dbReference>
<dbReference type="InterPro" id="IPR003034">
    <property type="entry name" value="SAP_dom"/>
</dbReference>
<sequence>MTISNQQNSKENQEPEDDCEYVEIGESDLDCTSDDSDMDPSYSIFEETHSKLSNLSITKKSKSRIRENAAVEVAENLEDKMNASHPDEKSFERVQQIIEAAGQLEKLKVEQCKVYLRKHGLRLNGNKDTLINRIKEHQEILNGGGEKRYPMSSFVCDCKGDACKGDVVMFEQMVYEMFSIASRSATGPPIGTRIVAGRIVKESYGAAKQQHTFTIEVLWSKGEKPLPPLHPLLIKGRNLYRLKTLRQKWKDESERQKAIAEKHLRGSVARSDRNVRVHEKERRQMLKANRKIQEQNRARIGIQSRQSGVSVEHMKKVAALPQQLGLSIESGKPGVQTNVVLPTNGPKDLGSSANLVTRVVVQPQKSSYSRNVATGTQQPFLSVKPTLPVDCGKWVQPQQEGTHFQSFTHIKSPNRSCVSEVNLQKDNGFPAHYRQPNFHFNGNRSPVNNIYKANETSKLQERNYHRQPMTSLNSYRPMSISPPPFRQDKYSNADGTVRNHHEKLQEMNYHRQQLTSLNSYRPMSTSPPPFRQGKYSSPNGIVRDHHEQPLTSRYTHRPMSPRKQLCRYYALGRCRYGDNCKFLHEVREAAYPGRNEDSLPYSPRKSDRTYGY</sequence>
<reference evidence="8 9" key="1">
    <citation type="journal article" date="2020" name="Nat. Commun.">
        <title>Genome of Tripterygium wilfordii and identification of cytochrome P450 involved in triptolide biosynthesis.</title>
        <authorList>
            <person name="Tu L."/>
            <person name="Su P."/>
            <person name="Zhang Z."/>
            <person name="Gao L."/>
            <person name="Wang J."/>
            <person name="Hu T."/>
            <person name="Zhou J."/>
            <person name="Zhang Y."/>
            <person name="Zhao Y."/>
            <person name="Liu Y."/>
            <person name="Song Y."/>
            <person name="Tong Y."/>
            <person name="Lu Y."/>
            <person name="Yang J."/>
            <person name="Xu C."/>
            <person name="Jia M."/>
            <person name="Peters R.J."/>
            <person name="Huang L."/>
            <person name="Gao W."/>
        </authorList>
    </citation>
    <scope>NUCLEOTIDE SEQUENCE [LARGE SCALE GENOMIC DNA]</scope>
    <source>
        <strain evidence="9">cv. XIE 37</strain>
        <tissue evidence="8">Leaf</tissue>
    </source>
</reference>
<feature type="domain" description="C3H1-type" evidence="6">
    <location>
        <begin position="560"/>
        <end position="587"/>
    </location>
</feature>
<keyword evidence="3 4" id="KW-0862">Zinc</keyword>
<feature type="region of interest" description="Disordered" evidence="5">
    <location>
        <begin position="468"/>
        <end position="493"/>
    </location>
</feature>
<gene>
    <name evidence="8" type="ORF">HS088_TW08G00392</name>
</gene>
<dbReference type="Pfam" id="PF02037">
    <property type="entry name" value="SAP"/>
    <property type="match status" value="1"/>
</dbReference>
<dbReference type="AlphaFoldDB" id="A0A7J7DBY2"/>
<dbReference type="Gene3D" id="4.10.1000.10">
    <property type="entry name" value="Zinc finger, CCCH-type"/>
    <property type="match status" value="1"/>
</dbReference>
<evidence type="ECO:0000256" key="2">
    <source>
        <dbReference type="ARBA" id="ARBA00022771"/>
    </source>
</evidence>
<name>A0A7J7DBY2_TRIWF</name>
<dbReference type="InterPro" id="IPR036855">
    <property type="entry name" value="Znf_CCCH_sf"/>
</dbReference>
<evidence type="ECO:0000259" key="6">
    <source>
        <dbReference type="PROSITE" id="PS50103"/>
    </source>
</evidence>
<dbReference type="SUPFAM" id="SSF90229">
    <property type="entry name" value="CCCH zinc finger"/>
    <property type="match status" value="1"/>
</dbReference>
<keyword evidence="1 4" id="KW-0479">Metal-binding</keyword>